<dbReference type="InterPro" id="IPR012910">
    <property type="entry name" value="Plug_dom"/>
</dbReference>
<dbReference type="KEGG" id="acou:A5CBH24_19950"/>
<feature type="chain" id="PRO_5021201784" evidence="8">
    <location>
        <begin position="24"/>
        <end position="1039"/>
    </location>
</feature>
<dbReference type="InterPro" id="IPR023996">
    <property type="entry name" value="TonB-dep_OMP_SusC/RagA"/>
</dbReference>
<dbReference type="Gene3D" id="2.170.130.10">
    <property type="entry name" value="TonB-dependent receptor, plug domain"/>
    <property type="match status" value="1"/>
</dbReference>
<keyword evidence="11" id="KW-1185">Reference proteome</keyword>
<proteinExistence type="inferred from homology"/>
<dbReference type="NCBIfam" id="TIGR04057">
    <property type="entry name" value="SusC_RagA_signa"/>
    <property type="match status" value="1"/>
</dbReference>
<keyword evidence="6 7" id="KW-0998">Cell outer membrane</keyword>
<evidence type="ECO:0000256" key="6">
    <source>
        <dbReference type="ARBA" id="ARBA00023237"/>
    </source>
</evidence>
<evidence type="ECO:0000256" key="7">
    <source>
        <dbReference type="PROSITE-ProRule" id="PRU01360"/>
    </source>
</evidence>
<dbReference type="GO" id="GO:0009279">
    <property type="term" value="C:cell outer membrane"/>
    <property type="evidence" value="ECO:0007669"/>
    <property type="project" value="UniProtKB-SubCell"/>
</dbReference>
<dbReference type="SUPFAM" id="SSF49464">
    <property type="entry name" value="Carboxypeptidase regulatory domain-like"/>
    <property type="match status" value="1"/>
</dbReference>
<evidence type="ECO:0000313" key="10">
    <source>
        <dbReference type="EMBL" id="BBL04682.1"/>
    </source>
</evidence>
<dbReference type="SUPFAM" id="SSF56935">
    <property type="entry name" value="Porins"/>
    <property type="match status" value="1"/>
</dbReference>
<evidence type="ECO:0000256" key="8">
    <source>
        <dbReference type="SAM" id="SignalP"/>
    </source>
</evidence>
<dbReference type="Gene3D" id="2.40.170.20">
    <property type="entry name" value="TonB-dependent receptor, beta-barrel domain"/>
    <property type="match status" value="1"/>
</dbReference>
<evidence type="ECO:0000256" key="2">
    <source>
        <dbReference type="ARBA" id="ARBA00022448"/>
    </source>
</evidence>
<comment type="similarity">
    <text evidence="7">Belongs to the TonB-dependent receptor family.</text>
</comment>
<comment type="subcellular location">
    <subcellularLocation>
        <location evidence="1 7">Cell outer membrane</location>
        <topology evidence="1 7">Multi-pass membrane protein</topology>
    </subcellularLocation>
</comment>
<keyword evidence="4 7" id="KW-0812">Transmembrane</keyword>
<keyword evidence="2 7" id="KW-0813">Transport</keyword>
<accession>A0A4Y1WUZ1</accession>
<dbReference type="Pfam" id="PF13715">
    <property type="entry name" value="CarbopepD_reg_2"/>
    <property type="match status" value="1"/>
</dbReference>
<evidence type="ECO:0000256" key="1">
    <source>
        <dbReference type="ARBA" id="ARBA00004571"/>
    </source>
</evidence>
<keyword evidence="3 7" id="KW-1134">Transmembrane beta strand</keyword>
<dbReference type="InterPro" id="IPR039426">
    <property type="entry name" value="TonB-dep_rcpt-like"/>
</dbReference>
<dbReference type="Gene3D" id="2.60.40.1120">
    <property type="entry name" value="Carboxypeptidase-like, regulatory domain"/>
    <property type="match status" value="1"/>
</dbReference>
<evidence type="ECO:0000256" key="5">
    <source>
        <dbReference type="ARBA" id="ARBA00023136"/>
    </source>
</evidence>
<evidence type="ECO:0000259" key="9">
    <source>
        <dbReference type="Pfam" id="PF07715"/>
    </source>
</evidence>
<dbReference type="InterPro" id="IPR037066">
    <property type="entry name" value="Plug_dom_sf"/>
</dbReference>
<dbReference type="InterPro" id="IPR008969">
    <property type="entry name" value="CarboxyPept-like_regulatory"/>
</dbReference>
<dbReference type="PROSITE" id="PS52016">
    <property type="entry name" value="TONB_DEPENDENT_REC_3"/>
    <property type="match status" value="1"/>
</dbReference>
<name>A0A4Y1WUZ1_9BACT</name>
<sequence>MRMINKILLSLIAVLCLDATVTAQNKQVSGTVTDPAGAPVVGATVLVEGTTIGSTTDASGHFSLNAPEDAKLNISFIGYEPQQVDVAGRTHIPVSLKEDSHTIDDVVVTAMGITRSEKTLGYSVSTVKSDELTKARDGNVLNALSGKVAGVNISSSSGTAGGSSRIIIRGQSSLGSSGQPLFVIDGMPVSNQSYDPGNAGSALSGAAVDPGNRMGDIASDDIESINVLKGAAATALYGARAKDGAVIITTKKGSKNQQTSVSINSTMRFESVLRLPDFQNSYAQGVPTTGAYSYGYQNGWGPKIEGQTVKNFLGQDVQLRAYKNNVKDFYQTGHTYINSVAVSGGDDKNDFRLGLTAHNQTGVIPNNEYDKYNVSFNGGRKFNDKLEARISFSYAHTTSQGRPAQGSNDVNVLVNQINAIPRTTDINWLKNNWYAQDGTTVTQASVDEAGKTGNLYWTVNKNKNTGTVDRMFGSAVISYKPVKGLTITNNLGTDFFEEQRRQIYAWGTVGLPDGQFNTNNITYRQINNDLMISYDTTFGKDWSFKAMLGHNINQNFTKYLDVTAKNLLVADIYSYANAESVITTNDQAKSRLIGVYGEIDLGYKDIVYLSVTGRNDWSSTMPKSHRSYFYPSVSAGFVFSQLIPQNDVLSFGKLRLSYANVGSDTVPYALDFLYTPESSIFLQYVGNNSIPHGGLLAYMAPATYPDPNLEPQNQSSFEIGTDLRFFNGRIRLDATYYYNKTTKNIVRLDVANSTGFFYMRKNAGTITNEGVEIMAGFTPVETRNFSWDLDVNFASNRQLVKKLDPSITSYTLSAGFNSLQIKAAEGEPFSLYGTYWMTDDEGNYIIKDDGTRAVSETTKNLGKVAPDWTMGISNTLRYRNLSLSFLIDVRYGGVMYSGTVSDLRVNGMAEETIGKNRTDIVDKGVKQDGTENTTAITPYQFWSNNYSSKVSEANVFDATFVKLREMVLSYQMPQRWFKNCFIGSLALGVEGRNLWLMKSNVPHIDPETNIFGPSAVGSGVEYSAIPTTRSWGFNIKLTF</sequence>
<evidence type="ECO:0000256" key="4">
    <source>
        <dbReference type="ARBA" id="ARBA00022692"/>
    </source>
</evidence>
<keyword evidence="5 7" id="KW-0472">Membrane</keyword>
<dbReference type="NCBIfam" id="TIGR04056">
    <property type="entry name" value="OMP_RagA_SusC"/>
    <property type="match status" value="1"/>
</dbReference>
<dbReference type="AlphaFoldDB" id="A0A4Y1WUZ1"/>
<dbReference type="InterPro" id="IPR023997">
    <property type="entry name" value="TonB-dep_OMP_SusC/RagA_CS"/>
</dbReference>
<organism evidence="10 11">
    <name type="scientific">Alistipes communis</name>
    <dbReference type="NCBI Taxonomy" id="2585118"/>
    <lineage>
        <taxon>Bacteria</taxon>
        <taxon>Pseudomonadati</taxon>
        <taxon>Bacteroidota</taxon>
        <taxon>Bacteroidia</taxon>
        <taxon>Bacteroidales</taxon>
        <taxon>Rikenellaceae</taxon>
        <taxon>Alistipes</taxon>
    </lineage>
</organism>
<evidence type="ECO:0000256" key="3">
    <source>
        <dbReference type="ARBA" id="ARBA00022452"/>
    </source>
</evidence>
<keyword evidence="8" id="KW-0732">Signal</keyword>
<dbReference type="EMBL" id="AP019735">
    <property type="protein sequence ID" value="BBL04682.1"/>
    <property type="molecule type" value="Genomic_DNA"/>
</dbReference>
<evidence type="ECO:0000313" key="11">
    <source>
        <dbReference type="Proteomes" id="UP000318946"/>
    </source>
</evidence>
<feature type="domain" description="TonB-dependent receptor plug" evidence="9">
    <location>
        <begin position="119"/>
        <end position="244"/>
    </location>
</feature>
<reference evidence="11" key="1">
    <citation type="submission" date="2019-06" db="EMBL/GenBank/DDBJ databases">
        <title>Alistipes onderdonkii subsp. vulgaris subsp. nov., Alistipes dispar sp. nov. and Alistipes communis sp. nov., isolated from human faeces, and creation of Alistipes onderdonkii subsp. onderdonkii subsp. nov.</title>
        <authorList>
            <person name="Sakamoto M."/>
            <person name="Ikeyama N."/>
            <person name="Ogata Y."/>
            <person name="Suda W."/>
            <person name="Iino T."/>
            <person name="Hattori M."/>
            <person name="Ohkuma M."/>
        </authorList>
    </citation>
    <scope>NUCLEOTIDE SEQUENCE [LARGE SCALE GENOMIC DNA]</scope>
    <source>
        <strain evidence="11">5CBH24</strain>
    </source>
</reference>
<dbReference type="InterPro" id="IPR036942">
    <property type="entry name" value="Beta-barrel_TonB_sf"/>
</dbReference>
<dbReference type="Pfam" id="PF07715">
    <property type="entry name" value="Plug"/>
    <property type="match status" value="1"/>
</dbReference>
<protein>
    <submittedName>
        <fullName evidence="10">SusC/RagA family TonB-linked outer membrane protein</fullName>
    </submittedName>
</protein>
<dbReference type="Proteomes" id="UP000318946">
    <property type="component" value="Chromosome"/>
</dbReference>
<feature type="signal peptide" evidence="8">
    <location>
        <begin position="1"/>
        <end position="23"/>
    </location>
</feature>
<gene>
    <name evidence="10" type="ORF">A5CBH24_19950</name>
</gene>